<accession>A0A1H6ZM54</accession>
<evidence type="ECO:0000256" key="2">
    <source>
        <dbReference type="ARBA" id="ARBA00022695"/>
    </source>
</evidence>
<protein>
    <submittedName>
        <fullName evidence="4">Nicotinamide mononucleotide adenylyltransferase</fullName>
    </submittedName>
</protein>
<dbReference type="GO" id="GO:0016779">
    <property type="term" value="F:nucleotidyltransferase activity"/>
    <property type="evidence" value="ECO:0007669"/>
    <property type="project" value="UniProtKB-KW"/>
</dbReference>
<dbReference type="SUPFAM" id="SSF52374">
    <property type="entry name" value="Nucleotidylyl transferase"/>
    <property type="match status" value="1"/>
</dbReference>
<evidence type="ECO:0000259" key="3">
    <source>
        <dbReference type="Pfam" id="PF01467"/>
    </source>
</evidence>
<dbReference type="InterPro" id="IPR014729">
    <property type="entry name" value="Rossmann-like_a/b/a_fold"/>
</dbReference>
<dbReference type="STRING" id="856736.SAMN04488058_11058"/>
<dbReference type="Pfam" id="PF01467">
    <property type="entry name" value="CTP_transf_like"/>
    <property type="match status" value="1"/>
</dbReference>
<evidence type="ECO:0000256" key="1">
    <source>
        <dbReference type="ARBA" id="ARBA00022679"/>
    </source>
</evidence>
<sequence length="312" mass="33376">MNTRAALDGAVYVGRFQPPHAAHVGSVVQALGALGSGGRVLVLLGSANLARSVKNPFTPAERAFLFRAALQEVGADTRRVIFRPLPDRFDPPRWAADVRAAADAVFRPGARLALVGLEKDASSDYLRWFPGWARLEVAATPGLNATDLRAALLTGQPLPAEVSPAVARQLSVFARTPTAARLRREWAAVDAGRTALASTALLHERRWLRVEGGEVWLNHRAGPIGQGLWELPGAVLLPGEPVPAGGHLFDHPARALLKPTAAQVVPGPAPRPFGARPVHLEVALAHPRNFHEDHGVIVARLTGRETPEVQGR</sequence>
<reference evidence="5" key="1">
    <citation type="submission" date="2016-10" db="EMBL/GenBank/DDBJ databases">
        <authorList>
            <person name="Varghese N."/>
            <person name="Submissions S."/>
        </authorList>
    </citation>
    <scope>NUCLEOTIDE SEQUENCE [LARGE SCALE GENOMIC DNA]</scope>
    <source>
        <strain evidence="5">CGMCC 1.10218</strain>
    </source>
</reference>
<dbReference type="InterPro" id="IPR004821">
    <property type="entry name" value="Cyt_trans-like"/>
</dbReference>
<gene>
    <name evidence="4" type="ORF">SAMN04488058_11058</name>
</gene>
<feature type="domain" description="Cytidyltransferase-like" evidence="3">
    <location>
        <begin position="11"/>
        <end position="90"/>
    </location>
</feature>
<dbReference type="AlphaFoldDB" id="A0A1H6ZM54"/>
<name>A0A1H6ZM54_9DEIO</name>
<keyword evidence="2 4" id="KW-0548">Nucleotidyltransferase</keyword>
<dbReference type="NCBIfam" id="NF003789">
    <property type="entry name" value="PRK05379.2-1"/>
    <property type="match status" value="1"/>
</dbReference>
<dbReference type="PANTHER" id="PTHR21342:SF0">
    <property type="entry name" value="BIFUNCTIONAL NMN ADENYLYLTRANSFERASE_NUDIX HYDROLASE"/>
    <property type="match status" value="1"/>
</dbReference>
<evidence type="ECO:0000313" key="4">
    <source>
        <dbReference type="EMBL" id="SEJ54348.1"/>
    </source>
</evidence>
<evidence type="ECO:0000313" key="5">
    <source>
        <dbReference type="Proteomes" id="UP000199223"/>
    </source>
</evidence>
<dbReference type="RefSeq" id="WP_092264769.1">
    <property type="nucleotide sequence ID" value="NZ_FNZA01000010.1"/>
</dbReference>
<dbReference type="OrthoDB" id="9786141at2"/>
<proteinExistence type="predicted"/>
<dbReference type="Gene3D" id="3.40.50.620">
    <property type="entry name" value="HUPs"/>
    <property type="match status" value="1"/>
</dbReference>
<keyword evidence="1 4" id="KW-0808">Transferase</keyword>
<keyword evidence="5" id="KW-1185">Reference proteome</keyword>
<organism evidence="4 5">
    <name type="scientific">Deinococcus reticulitermitis</name>
    <dbReference type="NCBI Taxonomy" id="856736"/>
    <lineage>
        <taxon>Bacteria</taxon>
        <taxon>Thermotogati</taxon>
        <taxon>Deinococcota</taxon>
        <taxon>Deinococci</taxon>
        <taxon>Deinococcales</taxon>
        <taxon>Deinococcaceae</taxon>
        <taxon>Deinococcus</taxon>
    </lineage>
</organism>
<dbReference type="Proteomes" id="UP000199223">
    <property type="component" value="Unassembled WGS sequence"/>
</dbReference>
<dbReference type="PANTHER" id="PTHR21342">
    <property type="entry name" value="PHOSPHOPANTETHEINE ADENYLYLTRANSFERASE"/>
    <property type="match status" value="1"/>
</dbReference>
<dbReference type="EMBL" id="FNZA01000010">
    <property type="protein sequence ID" value="SEJ54348.1"/>
    <property type="molecule type" value="Genomic_DNA"/>
</dbReference>